<dbReference type="Proteomes" id="UP001295740">
    <property type="component" value="Unassembled WGS sequence"/>
</dbReference>
<keyword evidence="3" id="KW-0949">S-adenosyl-L-methionine</keyword>
<dbReference type="AlphaFoldDB" id="A0AAI8VX25"/>
<dbReference type="PANTHER" id="PTHR35897">
    <property type="entry name" value="METHYLTRANSFERASE AUSD"/>
    <property type="match status" value="1"/>
</dbReference>
<keyword evidence="2" id="KW-0808">Transferase</keyword>
<dbReference type="GO" id="GO:0016740">
    <property type="term" value="F:transferase activity"/>
    <property type="evidence" value="ECO:0007669"/>
    <property type="project" value="UniProtKB-KW"/>
</dbReference>
<dbReference type="EMBL" id="CAUWAG010000020">
    <property type="protein sequence ID" value="CAJ2512657.1"/>
    <property type="molecule type" value="Genomic_DNA"/>
</dbReference>
<protein>
    <submittedName>
        <fullName evidence="5">Uu.00g007760.m01.CDS01</fullName>
    </submittedName>
</protein>
<evidence type="ECO:0000313" key="5">
    <source>
        <dbReference type="EMBL" id="CAJ2512657.1"/>
    </source>
</evidence>
<comment type="similarity">
    <text evidence="4">Belongs to the class I-like SAM-binding methyltransferase superfamily.</text>
</comment>
<dbReference type="PANTHER" id="PTHR35897:SF1">
    <property type="entry name" value="METHYLTRANSFERASE AUSD"/>
    <property type="match status" value="1"/>
</dbReference>
<evidence type="ECO:0000256" key="2">
    <source>
        <dbReference type="ARBA" id="ARBA00022679"/>
    </source>
</evidence>
<sequence length="309" mass="35410">MTDTGEASPSTYVSPFHKTISSLPKPTSDLLRSYAHIPTEEQAEHVTKIRDEAYARFPYPCIGNFRFLDLDLASHHAYQEHVLSPLSRPAVDHDPEPLFLDLGTCFGQDIRKLIHDGALVQRVWGSDIEPALIDLGFDMFRDADRFSRDRFLCPGDLLTNSLEDRLRVFNDRVTILHMTAVFHLFNLEDQRVVADRCLRLLRKDTSSPMLVLGGQAGSAKAGHYLRQNLTSECSHKYRHNEQSWEQLWKEVCGRDEWRGKIKTMEVKSKLLTRVRGDSDNPSTSVSYKEPGADSGEMLWHMFEVWVTFT</sequence>
<evidence type="ECO:0000256" key="1">
    <source>
        <dbReference type="ARBA" id="ARBA00005179"/>
    </source>
</evidence>
<dbReference type="InterPro" id="IPR051654">
    <property type="entry name" value="Meroterpenoid_MTases"/>
</dbReference>
<dbReference type="Gene3D" id="3.40.50.150">
    <property type="entry name" value="Vaccinia Virus protein VP39"/>
    <property type="match status" value="1"/>
</dbReference>
<accession>A0AAI8VX25</accession>
<organism evidence="5 6">
    <name type="scientific">Anthostomella pinea</name>
    <dbReference type="NCBI Taxonomy" id="933095"/>
    <lineage>
        <taxon>Eukaryota</taxon>
        <taxon>Fungi</taxon>
        <taxon>Dikarya</taxon>
        <taxon>Ascomycota</taxon>
        <taxon>Pezizomycotina</taxon>
        <taxon>Sordariomycetes</taxon>
        <taxon>Xylariomycetidae</taxon>
        <taxon>Xylariales</taxon>
        <taxon>Xylariaceae</taxon>
        <taxon>Anthostomella</taxon>
    </lineage>
</organism>
<comment type="caution">
    <text evidence="5">The sequence shown here is derived from an EMBL/GenBank/DDBJ whole genome shotgun (WGS) entry which is preliminary data.</text>
</comment>
<comment type="pathway">
    <text evidence="1">Secondary metabolite biosynthesis.</text>
</comment>
<proteinExistence type="inferred from homology"/>
<dbReference type="SUPFAM" id="SSF53335">
    <property type="entry name" value="S-adenosyl-L-methionine-dependent methyltransferases"/>
    <property type="match status" value="1"/>
</dbReference>
<name>A0AAI8VX25_9PEZI</name>
<reference evidence="5" key="1">
    <citation type="submission" date="2023-10" db="EMBL/GenBank/DDBJ databases">
        <authorList>
            <person name="Hackl T."/>
        </authorList>
    </citation>
    <scope>NUCLEOTIDE SEQUENCE</scope>
</reference>
<evidence type="ECO:0000256" key="3">
    <source>
        <dbReference type="ARBA" id="ARBA00022691"/>
    </source>
</evidence>
<evidence type="ECO:0000256" key="4">
    <source>
        <dbReference type="ARBA" id="ARBA00038314"/>
    </source>
</evidence>
<gene>
    <name evidence="5" type="ORF">KHLLAP_LOCUS13125</name>
</gene>
<evidence type="ECO:0000313" key="6">
    <source>
        <dbReference type="Proteomes" id="UP001295740"/>
    </source>
</evidence>
<dbReference type="InterPro" id="IPR029063">
    <property type="entry name" value="SAM-dependent_MTases_sf"/>
</dbReference>
<keyword evidence="6" id="KW-1185">Reference proteome</keyword>